<dbReference type="Proteomes" id="UP001250932">
    <property type="component" value="Unassembled WGS sequence"/>
</dbReference>
<sequence>MGSISSRQIIGLGLLVLLAIVGFLYSQPKATAPPVPNDPKAEEALELVRNHPARNAPTLEEAVNRYVQDLETKGIQYHKGEWQVGEEQPGVYAVRVLVREKGFNEWIQREFAWRVTLKDKTIRVISLAAIHFMPFHELPPLPHQDQISFRKGNPDLSAQFV</sequence>
<keyword evidence="2" id="KW-1185">Reference proteome</keyword>
<dbReference type="EMBL" id="JAQOUE010000001">
    <property type="protein sequence ID" value="MDT7041415.1"/>
    <property type="molecule type" value="Genomic_DNA"/>
</dbReference>
<name>A0ABU3K4S6_9BACT</name>
<gene>
    <name evidence="1" type="ORF">PPG34_03585</name>
</gene>
<organism evidence="1 2">
    <name type="scientific">Candidatus Nitronereus thalassa</name>
    <dbReference type="NCBI Taxonomy" id="3020898"/>
    <lineage>
        <taxon>Bacteria</taxon>
        <taxon>Pseudomonadati</taxon>
        <taxon>Nitrospirota</taxon>
        <taxon>Nitrospiria</taxon>
        <taxon>Nitrospirales</taxon>
        <taxon>Nitrospiraceae</taxon>
        <taxon>Candidatus Nitronereus</taxon>
    </lineage>
</organism>
<protein>
    <submittedName>
        <fullName evidence="1">Uncharacterized protein</fullName>
    </submittedName>
</protein>
<accession>A0ABU3K4S6</accession>
<comment type="caution">
    <text evidence="1">The sequence shown here is derived from an EMBL/GenBank/DDBJ whole genome shotgun (WGS) entry which is preliminary data.</text>
</comment>
<evidence type="ECO:0000313" key="1">
    <source>
        <dbReference type="EMBL" id="MDT7041415.1"/>
    </source>
</evidence>
<proteinExistence type="predicted"/>
<dbReference type="RefSeq" id="WP_313831769.1">
    <property type="nucleotide sequence ID" value="NZ_JAQOUE010000001.1"/>
</dbReference>
<reference evidence="1 2" key="1">
    <citation type="journal article" date="2023" name="ISME J.">
        <title>Cultivation and genomic characterization of novel and ubiquitous marine nitrite-oxidizing bacteria from the Nitrospirales.</title>
        <authorList>
            <person name="Mueller A.J."/>
            <person name="Daebeler A."/>
            <person name="Herbold C.W."/>
            <person name="Kirkegaard R.H."/>
            <person name="Daims H."/>
        </authorList>
    </citation>
    <scope>NUCLEOTIDE SEQUENCE [LARGE SCALE GENOMIC DNA]</scope>
    <source>
        <strain evidence="1 2">EB</strain>
    </source>
</reference>
<evidence type="ECO:0000313" key="2">
    <source>
        <dbReference type="Proteomes" id="UP001250932"/>
    </source>
</evidence>